<dbReference type="RefSeq" id="WP_140527411.1">
    <property type="nucleotide sequence ID" value="NZ_SDPD01000007.1"/>
</dbReference>
<evidence type="ECO:0000313" key="1">
    <source>
        <dbReference type="EMBL" id="TPH21498.1"/>
    </source>
</evidence>
<reference evidence="1 2" key="1">
    <citation type="submission" date="2019-01" db="EMBL/GenBank/DDBJ databases">
        <title>Comparative genomic analysis identifies haemin-independent Haemophilus haemolyticus: a formal re-classification of Haemophilus intermedius.</title>
        <authorList>
            <person name="Harris T.M."/>
            <person name="Price E.P."/>
            <person name="Sarovich D.S."/>
            <person name="Norskov-Lauritsen N."/>
            <person name="Beissbarth J."/>
            <person name="Chang A.B."/>
            <person name="Smith-Vaughan H.C."/>
        </authorList>
    </citation>
    <scope>NUCLEOTIDE SEQUENCE [LARGE SCALE GENOMIC DNA]</scope>
    <source>
        <strain evidence="1 2">60982 B Hi-1</strain>
    </source>
</reference>
<accession>A0A502LBI6</accession>
<sequence length="68" mass="8050">MRQTHVNNKMRKEDIFRQLDSFSDRGGDIIKAEFMAYLCNIGALTEREAIDLTTEYIKRCKKLESNRH</sequence>
<protein>
    <submittedName>
        <fullName evidence="1">Uncharacterized protein</fullName>
    </submittedName>
</protein>
<organism evidence="1 2">
    <name type="scientific">Haemophilus haemolyticus</name>
    <dbReference type="NCBI Taxonomy" id="726"/>
    <lineage>
        <taxon>Bacteria</taxon>
        <taxon>Pseudomonadati</taxon>
        <taxon>Pseudomonadota</taxon>
        <taxon>Gammaproteobacteria</taxon>
        <taxon>Pasteurellales</taxon>
        <taxon>Pasteurellaceae</taxon>
        <taxon>Haemophilus</taxon>
    </lineage>
</organism>
<dbReference type="Proteomes" id="UP000316282">
    <property type="component" value="Unassembled WGS sequence"/>
</dbReference>
<dbReference type="AlphaFoldDB" id="A0A502LBI6"/>
<comment type="caution">
    <text evidence="1">The sequence shown here is derived from an EMBL/GenBank/DDBJ whole genome shotgun (WGS) entry which is preliminary data.</text>
</comment>
<dbReference type="EMBL" id="SDPD01000007">
    <property type="protein sequence ID" value="TPH21498.1"/>
    <property type="molecule type" value="Genomic_DNA"/>
</dbReference>
<name>A0A502LBI6_HAEHA</name>
<evidence type="ECO:0000313" key="2">
    <source>
        <dbReference type="Proteomes" id="UP000316282"/>
    </source>
</evidence>
<gene>
    <name evidence="1" type="ORF">EUX52_04755</name>
</gene>
<proteinExistence type="predicted"/>